<dbReference type="EMBL" id="AVBG01000003">
    <property type="protein sequence ID" value="KGP92210.1"/>
    <property type="molecule type" value="Genomic_DNA"/>
</dbReference>
<dbReference type="Proteomes" id="UP000030153">
    <property type="component" value="Unassembled WGS sequence"/>
</dbReference>
<dbReference type="InterPro" id="IPR001448">
    <property type="entry name" value="SASP_alpha/beta-type"/>
</dbReference>
<dbReference type="Gene3D" id="6.10.10.80">
    <property type="entry name" value="Small, acid-soluble spore protein, alpha/beta type-like"/>
    <property type="match status" value="1"/>
</dbReference>
<keyword evidence="2" id="KW-0378">Hydrolase</keyword>
<comment type="function">
    <text evidence="1">SASP are bound to spore DNA. They are double-stranded DNA-binding proteins that cause DNA to change to an a-like conformation. They protect the DNA backbone from chemical and enzymatic cleavage and are thus involved in dormant spore's high resistance to UV light.</text>
</comment>
<sequence>MARRNKLLVPEARQGLDQLKAQLSKSNDPNEAKFEVAREQGVTLNKGYNGNLTSKEAGKVGGNMGGKMVRELVQMAQQQINDQQKK</sequence>
<proteinExistence type="predicted"/>
<keyword evidence="3" id="KW-1185">Reference proteome</keyword>
<evidence type="ECO:0000256" key="1">
    <source>
        <dbReference type="ARBA" id="ARBA00003863"/>
    </source>
</evidence>
<dbReference type="eggNOG" id="ENOG50330BM">
    <property type="taxonomic scope" value="Bacteria"/>
</dbReference>
<name>A0A0A2VEZ3_9BACI</name>
<dbReference type="RefSeq" id="WP_036781296.1">
    <property type="nucleotide sequence ID" value="NZ_AVBG01000003.1"/>
</dbReference>
<dbReference type="InterPro" id="IPR038300">
    <property type="entry name" value="SASP_sf_alpha/beta"/>
</dbReference>
<evidence type="ECO:0000313" key="3">
    <source>
        <dbReference type="Proteomes" id="UP000030153"/>
    </source>
</evidence>
<dbReference type="Pfam" id="PF00269">
    <property type="entry name" value="SASP"/>
    <property type="match status" value="1"/>
</dbReference>
<dbReference type="GO" id="GO:0003690">
    <property type="term" value="F:double-stranded DNA binding"/>
    <property type="evidence" value="ECO:0007669"/>
    <property type="project" value="InterPro"/>
</dbReference>
<gene>
    <name evidence="2" type="ORF">N780_01215</name>
</gene>
<dbReference type="AlphaFoldDB" id="A0A0A2VEZ3"/>
<organism evidence="2 3">
    <name type="scientific">Pontibacillus chungwhensis BH030062</name>
    <dbReference type="NCBI Taxonomy" id="1385513"/>
    <lineage>
        <taxon>Bacteria</taxon>
        <taxon>Bacillati</taxon>
        <taxon>Bacillota</taxon>
        <taxon>Bacilli</taxon>
        <taxon>Bacillales</taxon>
        <taxon>Bacillaceae</taxon>
        <taxon>Pontibacillus</taxon>
    </lineage>
</organism>
<dbReference type="InterPro" id="IPR050847">
    <property type="entry name" value="SASP_DNA-binding"/>
</dbReference>
<accession>A0A0A2VEZ3</accession>
<protein>
    <submittedName>
        <fullName evidence="2">Alpha/beta hydrolase</fullName>
    </submittedName>
</protein>
<dbReference type="STRING" id="1385513.N780_01215"/>
<dbReference type="PANTHER" id="PTHR36107:SF1">
    <property type="entry name" value="SMALL, ACID-SOLUBLE SPORE PROTEIN A"/>
    <property type="match status" value="1"/>
</dbReference>
<dbReference type="OrthoDB" id="1683773at2"/>
<dbReference type="GO" id="GO:0006265">
    <property type="term" value="P:DNA topological change"/>
    <property type="evidence" value="ECO:0007669"/>
    <property type="project" value="InterPro"/>
</dbReference>
<reference evidence="2 3" key="1">
    <citation type="submission" date="2013-08" db="EMBL/GenBank/DDBJ databases">
        <title>Genome of Pontibacillus chungwhensis.</title>
        <authorList>
            <person name="Wang Q."/>
            <person name="Wang G."/>
        </authorList>
    </citation>
    <scope>NUCLEOTIDE SEQUENCE [LARGE SCALE GENOMIC DNA]</scope>
    <source>
        <strain evidence="2 3">BH030062</strain>
    </source>
</reference>
<comment type="caution">
    <text evidence="2">The sequence shown here is derived from an EMBL/GenBank/DDBJ whole genome shotgun (WGS) entry which is preliminary data.</text>
</comment>
<dbReference type="PANTHER" id="PTHR36107">
    <property type="entry name" value="SMALL, ACID-SOLUBLE SPORE PROTEIN A"/>
    <property type="match status" value="1"/>
</dbReference>
<dbReference type="GO" id="GO:0016787">
    <property type="term" value="F:hydrolase activity"/>
    <property type="evidence" value="ECO:0007669"/>
    <property type="project" value="UniProtKB-KW"/>
</dbReference>
<evidence type="ECO:0000313" key="2">
    <source>
        <dbReference type="EMBL" id="KGP92210.1"/>
    </source>
</evidence>